<comment type="subcellular location">
    <subcellularLocation>
        <location evidence="1">Membrane</location>
        <topology evidence="1">Single-pass membrane protein</topology>
    </subcellularLocation>
</comment>
<organism evidence="7 8">
    <name type="scientific">Desulfosalsimonas propionicica</name>
    <dbReference type="NCBI Taxonomy" id="332175"/>
    <lineage>
        <taxon>Bacteria</taxon>
        <taxon>Pseudomonadati</taxon>
        <taxon>Thermodesulfobacteriota</taxon>
        <taxon>Desulfobacteria</taxon>
        <taxon>Desulfobacterales</taxon>
        <taxon>Desulfosalsimonadaceae</taxon>
        <taxon>Desulfosalsimonas</taxon>
    </lineage>
</organism>
<evidence type="ECO:0000256" key="3">
    <source>
        <dbReference type="ARBA" id="ARBA00022989"/>
    </source>
</evidence>
<keyword evidence="4" id="KW-0472">Membrane</keyword>
<dbReference type="Pfam" id="PF04357">
    <property type="entry name" value="TamB"/>
    <property type="match status" value="1"/>
</dbReference>
<accession>A0A7W0C6M3</accession>
<comment type="caution">
    <text evidence="7">The sequence shown here is derived from an EMBL/GenBank/DDBJ whole genome shotgun (WGS) entry which is preliminary data.</text>
</comment>
<sequence length="1308" mass="140842">MIRRLLKILTITAAAAAVLAAAAVIAAQVFLGTDTAGAMIRKYVNAAIPGKVHWESQEVSVLTGSVRVRGIEILDPDARPVITAEEVFVDMGLTKLFSGLILVETATVRNPGIFAETGADQRLNIVSAFVSPGDKAAPETPPEKTGARQWNVRINELAAQDGTFRLQTREPDQPPDVFFENFTISARDADIAGQSGSLRFSIRDGRINTAGINAPINRFVLEATLSEDLLDPLELELQSAKSQISVSGSVAGLFSEPVPKLQIQALADLSEIREILGLDPEFSGQIRLSAQAKGKIRNPDVLLELDSDGCRLPGVDLGKIAVRAEMRDRQVDISRLETGIYQGLVSASGTLNLKKAFPRGLTTPPFEPGAMTADLAVTVSDLLLSAIPGMNSFQGNVSGRIDLNSTAILPKNLIADMDAQLKAGGIAFNSHTTGPDVKISARGRMKKGVVHLRSMKAESADFSLEGSGAYDIFQNSLDFQTRAEISGPGRLAAQFGVDGVTGKSVTLAADISGHAARPAVDAEITAHGPGFMDAAVDRIEAKAEFSQGRLELSRMQVESLSSRAEITGRIQLLDPETFLPEPDPALDLSVRTNQVQISGFFPQVSGLAQVSADISGSLKNPEGRITASARDIQTPVQDLHAIELQSEIQGRQINIAPLEIFVTPQQSLQARGRISMNRKYELQIGSDAIDLAALNLLSDMDIQGKAQISAQGAGTLDAPGMDARISLSDLTAEGRKIPDMEISAGLTDSKASFNISEPFALKGRYALSTRDFSAQAQFSGTRLAPFFRLAGMDGFSGAVTGSLRAEGNAADIENARADLNLSDIELIFHEKQILSAAGLTASLENRQITLPENRITLFQEGFLTIRGTGGLDRNMRITAQGVLPAKVATQLYPEFEAPEGQARLSAEISGSIGDPEIFAEINLQDAGFAISQTAQRVHSLNGRIRLTQNALTVSGLSGRINQGEFSVNATAELDNYAPIRTNVDIRARALPVEVPGTLDLKLNADLNFSGTPDQAALTGDVVLLEGIYYKDFNLSLLHAAGELGKRRRQSPVRSRMPDMDAAFVKNLSFDISLGHRNPFMVDNNVALLTVRPQLSLGGSLKNPVLTGRAEVTQGTVSYRNTEFDVQKGVIDFVDPYRIEPEVDIRAEAEVRQWIIVLTITGTPENLDFALSSTPPEEDEDIISLLATGRTTREIGSGSGGAASPDQMLARLVTGPLENRLRRGTGLDIVEVEYRRNATEAEESEQMQVTLGKELSRRLTVKYGVERKSGELVQQSTGIYKLLENLSVNAFQDTEGDFGGEMRYRLEFR</sequence>
<keyword evidence="8" id="KW-1185">Reference proteome</keyword>
<proteinExistence type="predicted"/>
<evidence type="ECO:0000256" key="5">
    <source>
        <dbReference type="SAM" id="SignalP"/>
    </source>
</evidence>
<evidence type="ECO:0000256" key="4">
    <source>
        <dbReference type="ARBA" id="ARBA00023136"/>
    </source>
</evidence>
<dbReference type="RefSeq" id="WP_181549818.1">
    <property type="nucleotide sequence ID" value="NZ_JACDUS010000001.1"/>
</dbReference>
<evidence type="ECO:0000259" key="6">
    <source>
        <dbReference type="Pfam" id="PF04357"/>
    </source>
</evidence>
<feature type="chain" id="PRO_5031494472" evidence="5">
    <location>
        <begin position="27"/>
        <end position="1308"/>
    </location>
</feature>
<gene>
    <name evidence="7" type="ORF">HNR65_000462</name>
</gene>
<dbReference type="GO" id="GO:0009306">
    <property type="term" value="P:protein secretion"/>
    <property type="evidence" value="ECO:0007669"/>
    <property type="project" value="InterPro"/>
</dbReference>
<dbReference type="InterPro" id="IPR007452">
    <property type="entry name" value="TamB_C"/>
</dbReference>
<evidence type="ECO:0000313" key="8">
    <source>
        <dbReference type="Proteomes" id="UP000525298"/>
    </source>
</evidence>
<dbReference type="PANTHER" id="PTHR36985:SF1">
    <property type="entry name" value="TRANSLOCATION AND ASSEMBLY MODULE SUBUNIT TAMB"/>
    <property type="match status" value="1"/>
</dbReference>
<name>A0A7W0C6M3_9BACT</name>
<dbReference type="GO" id="GO:0005886">
    <property type="term" value="C:plasma membrane"/>
    <property type="evidence" value="ECO:0007669"/>
    <property type="project" value="InterPro"/>
</dbReference>
<feature type="domain" description="Translocation and assembly module TamB C-terminal" evidence="6">
    <location>
        <begin position="956"/>
        <end position="1307"/>
    </location>
</feature>
<evidence type="ECO:0000256" key="2">
    <source>
        <dbReference type="ARBA" id="ARBA00022692"/>
    </source>
</evidence>
<reference evidence="7 8" key="1">
    <citation type="submission" date="2020-07" db="EMBL/GenBank/DDBJ databases">
        <title>Genomic Encyclopedia of Type Strains, Phase IV (KMG-IV): sequencing the most valuable type-strain genomes for metagenomic binning, comparative biology and taxonomic classification.</title>
        <authorList>
            <person name="Goeker M."/>
        </authorList>
    </citation>
    <scope>NUCLEOTIDE SEQUENCE [LARGE SCALE GENOMIC DNA]</scope>
    <source>
        <strain evidence="7 8">DSM 17721</strain>
    </source>
</reference>
<keyword evidence="5" id="KW-0732">Signal</keyword>
<feature type="signal peptide" evidence="5">
    <location>
        <begin position="1"/>
        <end position="26"/>
    </location>
</feature>
<keyword evidence="2" id="KW-0812">Transmembrane</keyword>
<dbReference type="Proteomes" id="UP000525298">
    <property type="component" value="Unassembled WGS sequence"/>
</dbReference>
<protein>
    <submittedName>
        <fullName evidence="7">Autotransporter translocation and assembly factor TamB</fullName>
    </submittedName>
</protein>
<keyword evidence="3" id="KW-1133">Transmembrane helix</keyword>
<dbReference type="EMBL" id="JACDUS010000001">
    <property type="protein sequence ID" value="MBA2880155.1"/>
    <property type="molecule type" value="Genomic_DNA"/>
</dbReference>
<evidence type="ECO:0000313" key="7">
    <source>
        <dbReference type="EMBL" id="MBA2880155.1"/>
    </source>
</evidence>
<evidence type="ECO:0000256" key="1">
    <source>
        <dbReference type="ARBA" id="ARBA00004167"/>
    </source>
</evidence>
<dbReference type="PANTHER" id="PTHR36985">
    <property type="entry name" value="TRANSLOCATION AND ASSEMBLY MODULE SUBUNIT TAMB"/>
    <property type="match status" value="1"/>
</dbReference>